<evidence type="ECO:0000313" key="3">
    <source>
        <dbReference type="Proteomes" id="UP000294835"/>
    </source>
</evidence>
<comment type="caution">
    <text evidence="2">The sequence shown here is derived from an EMBL/GenBank/DDBJ whole genome shotgun (WGS) entry which is preliminary data.</text>
</comment>
<evidence type="ECO:0000313" key="2">
    <source>
        <dbReference type="EMBL" id="TCP42439.1"/>
    </source>
</evidence>
<dbReference type="EMBL" id="SLXP01000003">
    <property type="protein sequence ID" value="TCP42439.1"/>
    <property type="molecule type" value="Genomic_DNA"/>
</dbReference>
<reference evidence="2 3" key="1">
    <citation type="submission" date="2019-03" db="EMBL/GenBank/DDBJ databases">
        <title>Genomic Encyclopedia of Type Strains, Phase IV (KMG-IV): sequencing the most valuable type-strain genomes for metagenomic binning, comparative biology and taxonomic classification.</title>
        <authorList>
            <person name="Goeker M."/>
        </authorList>
    </citation>
    <scope>NUCLEOTIDE SEQUENCE [LARGE SCALE GENOMIC DNA]</scope>
    <source>
        <strain evidence="2 3">DSM 18063</strain>
    </source>
</reference>
<feature type="domain" description="Antitoxin Xre-like helix-turn-helix" evidence="1">
    <location>
        <begin position="24"/>
        <end position="64"/>
    </location>
</feature>
<protein>
    <recommendedName>
        <fullName evidence="1">Antitoxin Xre-like helix-turn-helix domain-containing protein</fullName>
    </recommendedName>
</protein>
<dbReference type="AlphaFoldDB" id="A0A4R2Q201"/>
<sequence length="74" mass="8130">MSMTRDLRARTVCRACLEGHRLIRGKLGPVPDAALRAMAGYGLSDHEMARYFGVTPSSLRRIKRSLNITGALAD</sequence>
<proteinExistence type="predicted"/>
<name>A0A4R2Q201_9RHOB</name>
<gene>
    <name evidence="2" type="ORF">EV662_103351</name>
</gene>
<dbReference type="GO" id="GO:0003677">
    <property type="term" value="F:DNA binding"/>
    <property type="evidence" value="ECO:0007669"/>
    <property type="project" value="InterPro"/>
</dbReference>
<dbReference type="OrthoDB" id="7877417at2"/>
<organism evidence="2 3">
    <name type="scientific">Rhodovulum marinum</name>
    <dbReference type="NCBI Taxonomy" id="320662"/>
    <lineage>
        <taxon>Bacteria</taxon>
        <taxon>Pseudomonadati</taxon>
        <taxon>Pseudomonadota</taxon>
        <taxon>Alphaproteobacteria</taxon>
        <taxon>Rhodobacterales</taxon>
        <taxon>Paracoccaceae</taxon>
        <taxon>Rhodovulum</taxon>
    </lineage>
</organism>
<dbReference type="Proteomes" id="UP000294835">
    <property type="component" value="Unassembled WGS sequence"/>
</dbReference>
<dbReference type="InterPro" id="IPR046847">
    <property type="entry name" value="Xre-like_HTH"/>
</dbReference>
<accession>A0A4R2Q201</accession>
<dbReference type="RefSeq" id="WP_132461564.1">
    <property type="nucleotide sequence ID" value="NZ_SLXP01000003.1"/>
</dbReference>
<evidence type="ECO:0000259" key="1">
    <source>
        <dbReference type="Pfam" id="PF20432"/>
    </source>
</evidence>
<dbReference type="Pfam" id="PF20432">
    <property type="entry name" value="Xre-like-HTH"/>
    <property type="match status" value="1"/>
</dbReference>
<keyword evidence="3" id="KW-1185">Reference proteome</keyword>